<protein>
    <submittedName>
        <fullName evidence="3">Uncharacterized protein</fullName>
    </submittedName>
</protein>
<sequence>MSFMNLLETQDSILLAVDKQDDAKQKQIEKKPGIDTPDLPLPSAPKEPEINIPPKEKV</sequence>
<feature type="compositionally biased region" description="Basic and acidic residues" evidence="1">
    <location>
        <begin position="46"/>
        <end position="58"/>
    </location>
</feature>
<evidence type="ECO:0000313" key="4">
    <source>
        <dbReference type="Proteomes" id="UP000054735"/>
    </source>
</evidence>
<feature type="region of interest" description="Disordered" evidence="1">
    <location>
        <begin position="18"/>
        <end position="58"/>
    </location>
</feature>
<dbReference type="Proteomes" id="UP000255066">
    <property type="component" value="Unassembled WGS sequence"/>
</dbReference>
<evidence type="ECO:0000256" key="1">
    <source>
        <dbReference type="SAM" id="MobiDB-lite"/>
    </source>
</evidence>
<gene>
    <name evidence="2" type="ORF">Lbir_1282</name>
    <name evidence="3" type="ORF">NCTC12437_00399</name>
</gene>
<dbReference type="EMBL" id="LNXT01000015">
    <property type="protein sequence ID" value="KTC72507.1"/>
    <property type="molecule type" value="Genomic_DNA"/>
</dbReference>
<organism evidence="3 5">
    <name type="scientific">Legionella birminghamensis</name>
    <dbReference type="NCBI Taxonomy" id="28083"/>
    <lineage>
        <taxon>Bacteria</taxon>
        <taxon>Pseudomonadati</taxon>
        <taxon>Pseudomonadota</taxon>
        <taxon>Gammaproteobacteria</taxon>
        <taxon>Legionellales</taxon>
        <taxon>Legionellaceae</taxon>
        <taxon>Legionella</taxon>
    </lineage>
</organism>
<evidence type="ECO:0000313" key="5">
    <source>
        <dbReference type="Proteomes" id="UP000255066"/>
    </source>
</evidence>
<dbReference type="AlphaFoldDB" id="A0A378I648"/>
<keyword evidence="4" id="KW-1185">Reference proteome</keyword>
<proteinExistence type="predicted"/>
<dbReference type="RefSeq" id="WP_157062385.1">
    <property type="nucleotide sequence ID" value="NZ_CAAAHV010000002.1"/>
</dbReference>
<feature type="compositionally biased region" description="Basic and acidic residues" evidence="1">
    <location>
        <begin position="18"/>
        <end position="33"/>
    </location>
</feature>
<evidence type="ECO:0000313" key="2">
    <source>
        <dbReference type="EMBL" id="KTC72507.1"/>
    </source>
</evidence>
<reference evidence="3 5" key="2">
    <citation type="submission" date="2018-06" db="EMBL/GenBank/DDBJ databases">
        <authorList>
            <consortium name="Pathogen Informatics"/>
            <person name="Doyle S."/>
        </authorList>
    </citation>
    <scope>NUCLEOTIDE SEQUENCE [LARGE SCALE GENOMIC DNA]</scope>
    <source>
        <strain evidence="3 5">NCTC12437</strain>
    </source>
</reference>
<name>A0A378I648_9GAMM</name>
<accession>A0A378I648</accession>
<reference evidence="2 4" key="1">
    <citation type="submission" date="2015-11" db="EMBL/GenBank/DDBJ databases">
        <title>Genomic analysis of 38 Legionella species identifies large and diverse effector repertoires.</title>
        <authorList>
            <person name="Burstein D."/>
            <person name="Amaro F."/>
            <person name="Zusman T."/>
            <person name="Lifshitz Z."/>
            <person name="Cohen O."/>
            <person name="Gilbert J.A."/>
            <person name="Pupko T."/>
            <person name="Shuman H.A."/>
            <person name="Segal G."/>
        </authorList>
    </citation>
    <scope>NUCLEOTIDE SEQUENCE [LARGE SCALE GENOMIC DNA]</scope>
    <source>
        <strain evidence="2 4">CDC#1407-AL-14</strain>
    </source>
</reference>
<evidence type="ECO:0000313" key="3">
    <source>
        <dbReference type="EMBL" id="STX30639.1"/>
    </source>
</evidence>
<dbReference type="Proteomes" id="UP000054735">
    <property type="component" value="Unassembled WGS sequence"/>
</dbReference>
<dbReference type="EMBL" id="UGNW01000001">
    <property type="protein sequence ID" value="STX30639.1"/>
    <property type="molecule type" value="Genomic_DNA"/>
</dbReference>